<name>A0A8B8BEW6_CRAVI</name>
<dbReference type="RefSeq" id="XP_022301905.1">
    <property type="nucleotide sequence ID" value="XM_022446197.1"/>
</dbReference>
<sequence length="224" mass="26280">MHRRISAVVEKFKSEIVKKHEEKFAAMTETEEKIAFTINDIEKCIVNAQELQASRNLCNVLEYTSRIEDFRFEPAKHNVTLPTFVANEIENDELYKLFGSLSMASHRNKSIEQDVKPKSRKAKSRSTDNKRTEKDKQKSKQRMQNNEFDTFLDEETLYANDYQLDEENQCGFGQLYSNSSRTAMSDYPLGLHFPQQSYRRCRGSLFDVTTKDSESFDQEDYDCW</sequence>
<reference evidence="3" key="1">
    <citation type="submission" date="2025-08" db="UniProtKB">
        <authorList>
            <consortium name="RefSeq"/>
        </authorList>
    </citation>
    <scope>IDENTIFICATION</scope>
    <source>
        <tissue evidence="3">Whole sample</tissue>
    </source>
</reference>
<feature type="region of interest" description="Disordered" evidence="1">
    <location>
        <begin position="108"/>
        <end position="146"/>
    </location>
</feature>
<dbReference type="AlphaFoldDB" id="A0A8B8BEW6"/>
<proteinExistence type="predicted"/>
<dbReference type="KEGG" id="cvn:111109929"/>
<feature type="compositionally biased region" description="Basic and acidic residues" evidence="1">
    <location>
        <begin position="125"/>
        <end position="138"/>
    </location>
</feature>
<evidence type="ECO:0000256" key="1">
    <source>
        <dbReference type="SAM" id="MobiDB-lite"/>
    </source>
</evidence>
<accession>A0A8B8BEW6</accession>
<keyword evidence="2" id="KW-1185">Reference proteome</keyword>
<evidence type="ECO:0000313" key="3">
    <source>
        <dbReference type="RefSeq" id="XP_022301905.1"/>
    </source>
</evidence>
<dbReference type="GeneID" id="111109929"/>
<dbReference type="OrthoDB" id="153872at2759"/>
<evidence type="ECO:0000313" key="2">
    <source>
        <dbReference type="Proteomes" id="UP000694844"/>
    </source>
</evidence>
<organism evidence="2 3">
    <name type="scientific">Crassostrea virginica</name>
    <name type="common">Eastern oyster</name>
    <dbReference type="NCBI Taxonomy" id="6565"/>
    <lineage>
        <taxon>Eukaryota</taxon>
        <taxon>Metazoa</taxon>
        <taxon>Spiralia</taxon>
        <taxon>Lophotrochozoa</taxon>
        <taxon>Mollusca</taxon>
        <taxon>Bivalvia</taxon>
        <taxon>Autobranchia</taxon>
        <taxon>Pteriomorphia</taxon>
        <taxon>Ostreida</taxon>
        <taxon>Ostreoidea</taxon>
        <taxon>Ostreidae</taxon>
        <taxon>Crassostrea</taxon>
    </lineage>
</organism>
<gene>
    <name evidence="3" type="primary">LOC111109929</name>
</gene>
<protein>
    <submittedName>
        <fullName evidence="3">Uncharacterized protein LOC111109929</fullName>
    </submittedName>
</protein>
<dbReference type="Proteomes" id="UP000694844">
    <property type="component" value="Chromosome 8"/>
</dbReference>